<organism evidence="1">
    <name type="scientific">marine sediment metagenome</name>
    <dbReference type="NCBI Taxonomy" id="412755"/>
    <lineage>
        <taxon>unclassified sequences</taxon>
        <taxon>metagenomes</taxon>
        <taxon>ecological metagenomes</taxon>
    </lineage>
</organism>
<protein>
    <submittedName>
        <fullName evidence="1">Uncharacterized protein</fullName>
    </submittedName>
</protein>
<accession>X1S7J9</accession>
<feature type="non-terminal residue" evidence="1">
    <location>
        <position position="36"/>
    </location>
</feature>
<reference evidence="1" key="1">
    <citation type="journal article" date="2014" name="Front. Microbiol.">
        <title>High frequency of phylogenetically diverse reductive dehalogenase-homologous genes in deep subseafloor sedimentary metagenomes.</title>
        <authorList>
            <person name="Kawai M."/>
            <person name="Futagami T."/>
            <person name="Toyoda A."/>
            <person name="Takaki Y."/>
            <person name="Nishi S."/>
            <person name="Hori S."/>
            <person name="Arai W."/>
            <person name="Tsubouchi T."/>
            <person name="Morono Y."/>
            <person name="Uchiyama I."/>
            <person name="Ito T."/>
            <person name="Fujiyama A."/>
            <person name="Inagaki F."/>
            <person name="Takami H."/>
        </authorList>
    </citation>
    <scope>NUCLEOTIDE SEQUENCE</scope>
    <source>
        <strain evidence="1">Expedition CK06-06</strain>
    </source>
</reference>
<proteinExistence type="predicted"/>
<dbReference type="EMBL" id="BARW01022789">
    <property type="protein sequence ID" value="GAI88908.1"/>
    <property type="molecule type" value="Genomic_DNA"/>
</dbReference>
<dbReference type="AlphaFoldDB" id="X1S7J9"/>
<gene>
    <name evidence="1" type="ORF">S12H4_37941</name>
</gene>
<name>X1S7J9_9ZZZZ</name>
<evidence type="ECO:0000313" key="1">
    <source>
        <dbReference type="EMBL" id="GAI88908.1"/>
    </source>
</evidence>
<comment type="caution">
    <text evidence="1">The sequence shown here is derived from an EMBL/GenBank/DDBJ whole genome shotgun (WGS) entry which is preliminary data.</text>
</comment>
<sequence>MGNNTGLILLGLAALFMFGGASPNQIAQSQLPAAWS</sequence>